<feature type="compositionally biased region" description="Polar residues" evidence="1">
    <location>
        <begin position="167"/>
        <end position="189"/>
    </location>
</feature>
<feature type="compositionally biased region" description="Basic and acidic residues" evidence="1">
    <location>
        <begin position="405"/>
        <end position="416"/>
    </location>
</feature>
<evidence type="ECO:0000313" key="3">
    <source>
        <dbReference type="Proteomes" id="UP000053593"/>
    </source>
</evidence>
<dbReference type="HOGENOM" id="CLU_572493_0_0_1"/>
<dbReference type="Proteomes" id="UP000053593">
    <property type="component" value="Unassembled WGS sequence"/>
</dbReference>
<reference evidence="2 3" key="1">
    <citation type="submission" date="2014-04" db="EMBL/GenBank/DDBJ databases">
        <title>Evolutionary Origins and Diversification of the Mycorrhizal Mutualists.</title>
        <authorList>
            <consortium name="DOE Joint Genome Institute"/>
            <consortium name="Mycorrhizal Genomics Consortium"/>
            <person name="Kohler A."/>
            <person name="Kuo A."/>
            <person name="Nagy L.G."/>
            <person name="Floudas D."/>
            <person name="Copeland A."/>
            <person name="Barry K.W."/>
            <person name="Cichocki N."/>
            <person name="Veneault-Fourrey C."/>
            <person name="LaButti K."/>
            <person name="Lindquist E.A."/>
            <person name="Lipzen A."/>
            <person name="Lundell T."/>
            <person name="Morin E."/>
            <person name="Murat C."/>
            <person name="Riley R."/>
            <person name="Ohm R."/>
            <person name="Sun H."/>
            <person name="Tunlid A."/>
            <person name="Henrissat B."/>
            <person name="Grigoriev I.V."/>
            <person name="Hibbett D.S."/>
            <person name="Martin F."/>
        </authorList>
    </citation>
    <scope>NUCLEOTIDE SEQUENCE [LARGE SCALE GENOMIC DNA]</scope>
    <source>
        <strain evidence="2 3">FD-317 M1</strain>
    </source>
</reference>
<protein>
    <submittedName>
        <fullName evidence="2">Uncharacterized protein</fullName>
    </submittedName>
</protein>
<organism evidence="2 3">
    <name type="scientific">Collybiopsis luxurians FD-317 M1</name>
    <dbReference type="NCBI Taxonomy" id="944289"/>
    <lineage>
        <taxon>Eukaryota</taxon>
        <taxon>Fungi</taxon>
        <taxon>Dikarya</taxon>
        <taxon>Basidiomycota</taxon>
        <taxon>Agaricomycotina</taxon>
        <taxon>Agaricomycetes</taxon>
        <taxon>Agaricomycetidae</taxon>
        <taxon>Agaricales</taxon>
        <taxon>Marasmiineae</taxon>
        <taxon>Omphalotaceae</taxon>
        <taxon>Collybiopsis</taxon>
        <taxon>Collybiopsis luxurians</taxon>
    </lineage>
</organism>
<feature type="compositionally biased region" description="Basic residues" evidence="1">
    <location>
        <begin position="110"/>
        <end position="122"/>
    </location>
</feature>
<dbReference type="AlphaFoldDB" id="A0A0D0AYA7"/>
<accession>A0A0D0AYA7</accession>
<evidence type="ECO:0000313" key="2">
    <source>
        <dbReference type="EMBL" id="KIK55630.1"/>
    </source>
</evidence>
<proteinExistence type="predicted"/>
<keyword evidence="3" id="KW-1185">Reference proteome</keyword>
<feature type="region of interest" description="Disordered" evidence="1">
    <location>
        <begin position="405"/>
        <end position="438"/>
    </location>
</feature>
<dbReference type="EMBL" id="KN834804">
    <property type="protein sequence ID" value="KIK55630.1"/>
    <property type="molecule type" value="Genomic_DNA"/>
</dbReference>
<sequence>MAPPPRNLDRHSMIRASVLDVFVQLGAFDKNNPITEWMFDDDEAFASNGLKGVNKPVETFSRAMGMESLDEDIADRGRSFGNSKVDAERKTHDSQTSGSTFKERFGIFRSRSKSRTARKRERRANDSDPAVKDVQEQFISSSGSRSKSKTRRLFSSKSKAAEPTVASPPTSIQPLTHPSYLSNNATEPTNPVGDAVPKRSIRRAFSRKQRKHDEGLLSGGKEILRDESEGWTYVAPLTLGAFVEEGWPASEQPDFSDAGISSNTTQEGTLPLPRAFSFAVPRTALDRRFSAAKRRVSRRPPSLRIEETGPISTSLPPSPFILVAPENDEYTREPGTPYVLLTPMEQHIEHITVPSGPVYPISVSKTIRRSIMDSLDVADSGVQSGHALRRSVSLQDTRKVRFIPDESDITRSEPSPREGVPGLRRSSSKRGRDVPFPTRPVLPLPLSISMLGDARNVRLSLDARASVLHQRYRRPYGMS</sequence>
<feature type="region of interest" description="Disordered" evidence="1">
    <location>
        <begin position="80"/>
        <end position="198"/>
    </location>
</feature>
<name>A0A0D0AYA7_9AGAR</name>
<dbReference type="OrthoDB" id="3051288at2759"/>
<feature type="compositionally biased region" description="Basic and acidic residues" evidence="1">
    <location>
        <begin position="123"/>
        <end position="135"/>
    </location>
</feature>
<evidence type="ECO:0000256" key="1">
    <source>
        <dbReference type="SAM" id="MobiDB-lite"/>
    </source>
</evidence>
<gene>
    <name evidence="2" type="ORF">GYMLUDRAFT_99435</name>
</gene>